<gene>
    <name evidence="1" type="ORF">IHE45_08G098400</name>
</gene>
<evidence type="ECO:0000313" key="1">
    <source>
        <dbReference type="EMBL" id="KAH7674829.1"/>
    </source>
</evidence>
<reference evidence="2" key="1">
    <citation type="journal article" date="2022" name="Nat. Commun.">
        <title>Chromosome evolution and the genetic basis of agronomically important traits in greater yam.</title>
        <authorList>
            <person name="Bredeson J.V."/>
            <person name="Lyons J.B."/>
            <person name="Oniyinde I.O."/>
            <person name="Okereke N.R."/>
            <person name="Kolade O."/>
            <person name="Nnabue I."/>
            <person name="Nwadili C.O."/>
            <person name="Hribova E."/>
            <person name="Parker M."/>
            <person name="Nwogha J."/>
            <person name="Shu S."/>
            <person name="Carlson J."/>
            <person name="Kariba R."/>
            <person name="Muthemba S."/>
            <person name="Knop K."/>
            <person name="Barton G.J."/>
            <person name="Sherwood A.V."/>
            <person name="Lopez-Montes A."/>
            <person name="Asiedu R."/>
            <person name="Jamnadass R."/>
            <person name="Muchugi A."/>
            <person name="Goodstein D."/>
            <person name="Egesi C.N."/>
            <person name="Featherston J."/>
            <person name="Asfaw A."/>
            <person name="Simpson G.G."/>
            <person name="Dolezel J."/>
            <person name="Hendre P.S."/>
            <person name="Van Deynze A."/>
            <person name="Kumar P.L."/>
            <person name="Obidiegwu J.E."/>
            <person name="Bhattacharjee R."/>
            <person name="Rokhsar D.S."/>
        </authorList>
    </citation>
    <scope>NUCLEOTIDE SEQUENCE [LARGE SCALE GENOMIC DNA]</scope>
    <source>
        <strain evidence="2">cv. TDa95/00328</strain>
    </source>
</reference>
<name>A0ACB7VLA0_DIOAL</name>
<protein>
    <submittedName>
        <fullName evidence="1">RNA-binding protein She2p protein</fullName>
    </submittedName>
</protein>
<evidence type="ECO:0000313" key="2">
    <source>
        <dbReference type="Proteomes" id="UP000827976"/>
    </source>
</evidence>
<keyword evidence="2" id="KW-1185">Reference proteome</keyword>
<accession>A0ACB7VLA0</accession>
<dbReference type="EMBL" id="CM037018">
    <property type="protein sequence ID" value="KAH7674829.1"/>
    <property type="molecule type" value="Genomic_DNA"/>
</dbReference>
<dbReference type="Proteomes" id="UP000827976">
    <property type="component" value="Chromosome 8"/>
</dbReference>
<organism evidence="1 2">
    <name type="scientific">Dioscorea alata</name>
    <name type="common">Purple yam</name>
    <dbReference type="NCBI Taxonomy" id="55571"/>
    <lineage>
        <taxon>Eukaryota</taxon>
        <taxon>Viridiplantae</taxon>
        <taxon>Streptophyta</taxon>
        <taxon>Embryophyta</taxon>
        <taxon>Tracheophyta</taxon>
        <taxon>Spermatophyta</taxon>
        <taxon>Magnoliopsida</taxon>
        <taxon>Liliopsida</taxon>
        <taxon>Dioscoreales</taxon>
        <taxon>Dioscoreaceae</taxon>
        <taxon>Dioscorea</taxon>
    </lineage>
</organism>
<comment type="caution">
    <text evidence="1">The sequence shown here is derived from an EMBL/GenBank/DDBJ whole genome shotgun (WGS) entry which is preliminary data.</text>
</comment>
<proteinExistence type="predicted"/>
<sequence>MLIFEIQPIHFVVESFVILVMYSQYRCQPPKGDENCSTFHLFHLTLTCTSSSHINCNSIPNILSADHF</sequence>